<keyword evidence="1" id="KW-0472">Membrane</keyword>
<reference evidence="2 3" key="1">
    <citation type="submission" date="2020-11" db="EMBL/GenBank/DDBJ databases">
        <title>Streptomyces spirodelae sp. nov., isolated from duckweed.</title>
        <authorList>
            <person name="Saimee Y."/>
            <person name="Duangmal K."/>
        </authorList>
    </citation>
    <scope>NUCLEOTIDE SEQUENCE [LARGE SCALE GENOMIC DNA]</scope>
    <source>
        <strain evidence="2 3">S16-07</strain>
    </source>
</reference>
<name>A0ABS3XDR6_9ACTN</name>
<dbReference type="EMBL" id="JADKMA010000085">
    <property type="protein sequence ID" value="MBO8193528.1"/>
    <property type="molecule type" value="Genomic_DNA"/>
</dbReference>
<dbReference type="InterPro" id="IPR011726">
    <property type="entry name" value="KdpF"/>
</dbReference>
<evidence type="ECO:0000313" key="2">
    <source>
        <dbReference type="EMBL" id="MBO8193528.1"/>
    </source>
</evidence>
<evidence type="ECO:0000256" key="1">
    <source>
        <dbReference type="SAM" id="Phobius"/>
    </source>
</evidence>
<dbReference type="RefSeq" id="WP_209240634.1">
    <property type="nucleotide sequence ID" value="NZ_JADKMA010000085.1"/>
</dbReference>
<evidence type="ECO:0000313" key="3">
    <source>
        <dbReference type="Proteomes" id="UP001519064"/>
    </source>
</evidence>
<gene>
    <name evidence="2" type="primary">kdpF</name>
    <name evidence="2" type="ORF">ITI46_17955</name>
</gene>
<keyword evidence="3" id="KW-1185">Reference proteome</keyword>
<keyword evidence="1" id="KW-1133">Transmembrane helix</keyword>
<organism evidence="2 3">
    <name type="scientific">Streptomyces oryzae</name>
    <dbReference type="NCBI Taxonomy" id="1434886"/>
    <lineage>
        <taxon>Bacteria</taxon>
        <taxon>Bacillati</taxon>
        <taxon>Actinomycetota</taxon>
        <taxon>Actinomycetes</taxon>
        <taxon>Kitasatosporales</taxon>
        <taxon>Streptomycetaceae</taxon>
        <taxon>Streptomyces</taxon>
    </lineage>
</organism>
<keyword evidence="1" id="KW-0812">Transmembrane</keyword>
<protein>
    <submittedName>
        <fullName evidence="2">K(+)-transporting ATPase subunit F</fullName>
    </submittedName>
</protein>
<comment type="caution">
    <text evidence="2">The sequence shown here is derived from an EMBL/GenBank/DDBJ whole genome shotgun (WGS) entry which is preliminary data.</text>
</comment>
<dbReference type="Proteomes" id="UP001519064">
    <property type="component" value="Unassembled WGS sequence"/>
</dbReference>
<dbReference type="Pfam" id="PF09604">
    <property type="entry name" value="Potass_KdpF"/>
    <property type="match status" value="1"/>
</dbReference>
<sequence>MTAENIAGLIVAVALLGYLVVALVFPERF</sequence>
<feature type="transmembrane region" description="Helical" evidence="1">
    <location>
        <begin position="6"/>
        <end position="25"/>
    </location>
</feature>
<accession>A0ABS3XDR6</accession>
<dbReference type="NCBIfam" id="TIGR02115">
    <property type="entry name" value="potass_kdpF"/>
    <property type="match status" value="1"/>
</dbReference>
<proteinExistence type="predicted"/>